<accession>A0A4P6EQY3</accession>
<dbReference type="AlphaFoldDB" id="A0A4P6EQY3"/>
<evidence type="ECO:0000256" key="1">
    <source>
        <dbReference type="SAM" id="SignalP"/>
    </source>
</evidence>
<dbReference type="RefSeq" id="WP_129437913.1">
    <property type="nucleotide sequence ID" value="NZ_CP035492.1"/>
</dbReference>
<sequence>MAFWKRFAGVSTTIVLAASLAACGSNNSGNNSQASDAPAANDSGAASGQKVKLRIMWWGAEARHQATLNALDLYTKEHPNVTFEPEYSGMDGYLDKLSTQAAAKNAPDIFQIDPSWVSDWASRGQLAELPNVDLSNVDAKLVNAGKYEDKQIAVPLGSAAEGMIYDKAALEKMGLTAPQNGWTWDDFFALAKASKPKLAQGQYFTKDYAGDYFAYSAYQYAAGKGLLVTEDGKFHIDEETFLKWTTQFQELREQGIVPPADVNASDKEFDPTGDLMVKGTILFRLGFSNNFTSWNSLKPGAYAMITMPRNVEAGGWLKPALFFGVSENSAQKEEAQKFLDWFTNDPEAVKILGTTRGNPVNDKVAAEIASSFSDADKVGIDMYNATAVDGQQWTAGASGWSNWVDKDWALVRDELSFGKVDPQGAFDELKSTAQEYEN</sequence>
<dbReference type="Proteomes" id="UP000293568">
    <property type="component" value="Chromosome"/>
</dbReference>
<gene>
    <name evidence="2" type="ORF">ET464_02330</name>
</gene>
<dbReference type="KEGG" id="pprt:ET464_02330"/>
<dbReference type="InterPro" id="IPR050490">
    <property type="entry name" value="Bact_solute-bd_prot1"/>
</dbReference>
<dbReference type="PANTHER" id="PTHR43649">
    <property type="entry name" value="ARABINOSE-BINDING PROTEIN-RELATED"/>
    <property type="match status" value="1"/>
</dbReference>
<dbReference type="SUPFAM" id="SSF53850">
    <property type="entry name" value="Periplasmic binding protein-like II"/>
    <property type="match status" value="1"/>
</dbReference>
<evidence type="ECO:0000313" key="2">
    <source>
        <dbReference type="EMBL" id="QAY65390.1"/>
    </source>
</evidence>
<proteinExistence type="predicted"/>
<dbReference type="Gene3D" id="3.40.190.10">
    <property type="entry name" value="Periplasmic binding protein-like II"/>
    <property type="match status" value="2"/>
</dbReference>
<dbReference type="EMBL" id="CP035492">
    <property type="protein sequence ID" value="QAY65390.1"/>
    <property type="molecule type" value="Genomic_DNA"/>
</dbReference>
<organism evidence="2 3">
    <name type="scientific">Paenibacillus protaetiae</name>
    <dbReference type="NCBI Taxonomy" id="2509456"/>
    <lineage>
        <taxon>Bacteria</taxon>
        <taxon>Bacillati</taxon>
        <taxon>Bacillota</taxon>
        <taxon>Bacilli</taxon>
        <taxon>Bacillales</taxon>
        <taxon>Paenibacillaceae</taxon>
        <taxon>Paenibacillus</taxon>
    </lineage>
</organism>
<feature type="chain" id="PRO_5039137334" evidence="1">
    <location>
        <begin position="18"/>
        <end position="438"/>
    </location>
</feature>
<dbReference type="PANTHER" id="PTHR43649:SF11">
    <property type="entry name" value="ABC TRANSPORTER SUBSTRATE-BINDING PROTEIN YESO-RELATED"/>
    <property type="match status" value="1"/>
</dbReference>
<dbReference type="InterPro" id="IPR006059">
    <property type="entry name" value="SBP"/>
</dbReference>
<dbReference type="Pfam" id="PF01547">
    <property type="entry name" value="SBP_bac_1"/>
    <property type="match status" value="1"/>
</dbReference>
<keyword evidence="3" id="KW-1185">Reference proteome</keyword>
<dbReference type="PROSITE" id="PS51257">
    <property type="entry name" value="PROKAR_LIPOPROTEIN"/>
    <property type="match status" value="1"/>
</dbReference>
<keyword evidence="1" id="KW-0732">Signal</keyword>
<protein>
    <submittedName>
        <fullName evidence="2">Extracellular solute-binding protein</fullName>
    </submittedName>
</protein>
<evidence type="ECO:0000313" key="3">
    <source>
        <dbReference type="Proteomes" id="UP000293568"/>
    </source>
</evidence>
<feature type="signal peptide" evidence="1">
    <location>
        <begin position="1"/>
        <end position="17"/>
    </location>
</feature>
<reference evidence="2 3" key="1">
    <citation type="submission" date="2019-01" db="EMBL/GenBank/DDBJ databases">
        <title>Genome sequencing of strain FW100M-2.</title>
        <authorList>
            <person name="Heo J."/>
            <person name="Kim S.-J."/>
            <person name="Kim J.-S."/>
            <person name="Hong S.-B."/>
            <person name="Kwon S.-W."/>
        </authorList>
    </citation>
    <scope>NUCLEOTIDE SEQUENCE [LARGE SCALE GENOMIC DNA]</scope>
    <source>
        <strain evidence="2 3">FW100M-2</strain>
    </source>
</reference>
<name>A0A4P6EQY3_9BACL</name>
<dbReference type="OrthoDB" id="7918484at2"/>